<dbReference type="GO" id="GO:0016301">
    <property type="term" value="F:kinase activity"/>
    <property type="evidence" value="ECO:0007669"/>
    <property type="project" value="UniProtKB-KW"/>
</dbReference>
<dbReference type="RefSeq" id="WP_130962920.1">
    <property type="nucleotide sequence ID" value="NZ_SIRT01000002.1"/>
</dbReference>
<keyword evidence="10" id="KW-1185">Reference proteome</keyword>
<evidence type="ECO:0008006" key="11">
    <source>
        <dbReference type="Google" id="ProtNLM"/>
    </source>
</evidence>
<evidence type="ECO:0000259" key="7">
    <source>
        <dbReference type="Pfam" id="PF07005"/>
    </source>
</evidence>
<keyword evidence="3" id="KW-0547">Nucleotide-binding</keyword>
<dbReference type="Pfam" id="PF17042">
    <property type="entry name" value="NBD_C"/>
    <property type="match status" value="1"/>
</dbReference>
<dbReference type="GO" id="GO:0005524">
    <property type="term" value="F:ATP binding"/>
    <property type="evidence" value="ECO:0007669"/>
    <property type="project" value="UniProtKB-KW"/>
</dbReference>
<evidence type="ECO:0000256" key="5">
    <source>
        <dbReference type="ARBA" id="ARBA00022840"/>
    </source>
</evidence>
<feature type="domain" description="Four-carbon acid sugar kinase N-terminal" evidence="7">
    <location>
        <begin position="35"/>
        <end position="270"/>
    </location>
</feature>
<comment type="caution">
    <text evidence="9">The sequence shown here is derived from an EMBL/GenBank/DDBJ whole genome shotgun (WGS) entry which is preliminary data.</text>
</comment>
<evidence type="ECO:0000256" key="1">
    <source>
        <dbReference type="ARBA" id="ARBA00005715"/>
    </source>
</evidence>
<evidence type="ECO:0000259" key="8">
    <source>
        <dbReference type="Pfam" id="PF17042"/>
    </source>
</evidence>
<organism evidence="9 10">
    <name type="scientific">Hyunsoonleella flava</name>
    <dbReference type="NCBI Taxonomy" id="2527939"/>
    <lineage>
        <taxon>Bacteria</taxon>
        <taxon>Pseudomonadati</taxon>
        <taxon>Bacteroidota</taxon>
        <taxon>Flavobacteriia</taxon>
        <taxon>Flavobacteriales</taxon>
        <taxon>Flavobacteriaceae</taxon>
    </lineage>
</organism>
<dbReference type="InterPro" id="IPR031475">
    <property type="entry name" value="NBD_C"/>
</dbReference>
<dbReference type="Pfam" id="PF07005">
    <property type="entry name" value="SBD_N"/>
    <property type="match status" value="1"/>
</dbReference>
<dbReference type="Proteomes" id="UP000291142">
    <property type="component" value="Unassembled WGS sequence"/>
</dbReference>
<name>A0A4Q9FKN3_9FLAO</name>
<gene>
    <name evidence="9" type="ORF">EYD45_03200</name>
</gene>
<dbReference type="InterPro" id="IPR037051">
    <property type="entry name" value="4-carb_acid_sugar_kinase_N_sf"/>
</dbReference>
<evidence type="ECO:0000256" key="4">
    <source>
        <dbReference type="ARBA" id="ARBA00022777"/>
    </source>
</evidence>
<protein>
    <recommendedName>
        <fullName evidence="11">Hydroxyacid dehydrogenase</fullName>
    </recommendedName>
</protein>
<proteinExistence type="inferred from homology"/>
<dbReference type="AlphaFoldDB" id="A0A4Q9FKN3"/>
<dbReference type="OrthoDB" id="153193at2"/>
<evidence type="ECO:0000256" key="6">
    <source>
        <dbReference type="ARBA" id="ARBA00023277"/>
    </source>
</evidence>
<dbReference type="Gene3D" id="3.40.980.20">
    <property type="entry name" value="Four-carbon acid sugar kinase, nucleotide binding domain"/>
    <property type="match status" value="1"/>
</dbReference>
<reference evidence="9 10" key="1">
    <citation type="submission" date="2019-02" db="EMBL/GenBank/DDBJ databases">
        <title>Hyunsoonleella sp., isolated from marine sediment.</title>
        <authorList>
            <person name="Liu B.-T."/>
        </authorList>
    </citation>
    <scope>NUCLEOTIDE SEQUENCE [LARGE SCALE GENOMIC DNA]</scope>
    <source>
        <strain evidence="9 10">T58</strain>
    </source>
</reference>
<accession>A0A4Q9FKN3</accession>
<keyword evidence="4" id="KW-0418">Kinase</keyword>
<dbReference type="InterPro" id="IPR010737">
    <property type="entry name" value="4-carb_acid_sugar_kinase_N"/>
</dbReference>
<evidence type="ECO:0000313" key="10">
    <source>
        <dbReference type="Proteomes" id="UP000291142"/>
    </source>
</evidence>
<feature type="domain" description="Four-carbon acid sugar kinase nucleotide binding" evidence="8">
    <location>
        <begin position="297"/>
        <end position="459"/>
    </location>
</feature>
<evidence type="ECO:0000313" key="9">
    <source>
        <dbReference type="EMBL" id="TBN05298.1"/>
    </source>
</evidence>
<dbReference type="InterPro" id="IPR042213">
    <property type="entry name" value="NBD_C_sf"/>
</dbReference>
<keyword evidence="6" id="KW-0119">Carbohydrate metabolism</keyword>
<sequence length="470" mass="52334">MSVSLKEIIKGFPSEDESDYRSKNRALFSELDKILVVVDDDPTGNQTVYDIPLLSAWSTDVFVKEFIEGTPVFYVLTNSRSLTPEATSKVYKEVAQNLLKASELTQKKFTVLSRGDSTLRGHFPLEPETLQQHLKLNNAITVFIPVMFEGNRVTVNSTHYIKDEDTLTPVNETPFAQDHSFTYSKGNLKEYIEEKSNGHVKSDEVFSFAIEEIRRWDVKILAEHILEIPEASYCVFDSLNYNDLDKVTHALLLAEKYGKQIIYRTSSSFVPSYIGLKPKGLLLPKDVIDDNTKHGGLTVVGSYVKKSSEQLANALSLFDASQIVEVDVSQVLSETSNQYIADLVSSIDTTILKGEDVIVYTSRKLVTGTDGNETVNIASKISNALVAIVKGIRERPKYLMAKGGITSHDLATKGLGMERAKVLGQIQPGIPLWEMGSETKFSKLPYIVFPGNVGDENTLQTIITKLNHHD</sequence>
<dbReference type="EMBL" id="SIRT01000002">
    <property type="protein sequence ID" value="TBN05298.1"/>
    <property type="molecule type" value="Genomic_DNA"/>
</dbReference>
<dbReference type="Gene3D" id="3.40.50.10840">
    <property type="entry name" value="Putative sugar-binding, N-terminal domain"/>
    <property type="match status" value="1"/>
</dbReference>
<keyword evidence="2" id="KW-0808">Transferase</keyword>
<keyword evidence="5" id="KW-0067">ATP-binding</keyword>
<comment type="similarity">
    <text evidence="1">Belongs to the four-carbon acid sugar kinase family.</text>
</comment>
<evidence type="ECO:0000256" key="3">
    <source>
        <dbReference type="ARBA" id="ARBA00022741"/>
    </source>
</evidence>
<dbReference type="SUPFAM" id="SSF142764">
    <property type="entry name" value="YgbK-like"/>
    <property type="match status" value="1"/>
</dbReference>
<evidence type="ECO:0000256" key="2">
    <source>
        <dbReference type="ARBA" id="ARBA00022679"/>
    </source>
</evidence>